<dbReference type="InterPro" id="IPR004027">
    <property type="entry name" value="SEC_C_motif"/>
</dbReference>
<dbReference type="Gene3D" id="3.10.450.50">
    <property type="match status" value="1"/>
</dbReference>
<dbReference type="EMBL" id="CAADFR010000184">
    <property type="protein sequence ID" value="VFK44555.1"/>
    <property type="molecule type" value="Genomic_DNA"/>
</dbReference>
<dbReference type="PANTHER" id="PTHR33747:SF1">
    <property type="entry name" value="ADENYLATE CYCLASE-ASSOCIATED CAP C-TERMINAL DOMAIN-CONTAINING PROTEIN"/>
    <property type="match status" value="1"/>
</dbReference>
<protein>
    <submittedName>
        <fullName evidence="1">SEC-C motif-containing protein</fullName>
    </submittedName>
</protein>
<proteinExistence type="predicted"/>
<dbReference type="PANTHER" id="PTHR33747">
    <property type="entry name" value="UPF0225 PROTEIN SCO1677"/>
    <property type="match status" value="1"/>
</dbReference>
<evidence type="ECO:0000313" key="1">
    <source>
        <dbReference type="EMBL" id="VFK44555.1"/>
    </source>
</evidence>
<name>A0A450YSR8_9GAMM</name>
<dbReference type="Pfam" id="PF02810">
    <property type="entry name" value="SEC-C"/>
    <property type="match status" value="1"/>
</dbReference>
<sequence length="722" mass="81373">MRLEQKIFDELARFCASPGYIHAIAYFCNRDNTVCSSGEITPEIWRASSEKPLIRTEISTLIGLLLKDDIDDELPPPNVFQQYIDRTEALRNELHHAIFAPSLAGLNPKKIADPNHNRLASGAALREPIFYGGDSAYSFQYRDFSPKKYARDNDWLVANKGFTIRAVWDVVHALERMLNEKLAVAFDAMRKLPPDQWTFLSGHTFTAREVAHSQGLDVSLVEKVLVAFAVPKGERNAQFNALHDFNWANAAPLIPTKDGAYILLQFYSLVEALYESPFYWMGADRAYASTAMENRGLFTEGFSVECLARVFGEENVYPNIDIFESKGRKAGEIDILVLFGNRAIVLQAKSKRLTLEARKGNDRQIKGDFKKAIQDSCDQAYSCARMLGNEKYALKDRDAKAIGISMPIKEVYVLCVVSDHYPALSFQARQFLKFKPADGISTPFVLDVFTLDAMTEMLASPLQLLSYIDRRTKYADKVRTVHELTILSFHLTQNLWLEEYDGKVWLGEDISADLDLAMQARREGISAKRTPDGILTRYAGIAFERLLKEIEARPDPETIELGFLLLTLNEGTVIELSEGIDEIAKRARADGKGHDLTLEFGKNHTGLTIHCNNVPLGIAKSVLETHCRMRKYTQRAKTWFGICVDPSDTSLRFGVNIDYAWKRDDEMDAATKKSMRKLVNIAKPGGLRALLKMLVPDLRKRVGHNEPCPCGSGKKYKKCCLP</sequence>
<organism evidence="1">
    <name type="scientific">Candidatus Kentrum sp. SD</name>
    <dbReference type="NCBI Taxonomy" id="2126332"/>
    <lineage>
        <taxon>Bacteria</taxon>
        <taxon>Pseudomonadati</taxon>
        <taxon>Pseudomonadota</taxon>
        <taxon>Gammaproteobacteria</taxon>
        <taxon>Candidatus Kentrum</taxon>
    </lineage>
</organism>
<evidence type="ECO:0000313" key="2">
    <source>
        <dbReference type="EMBL" id="VFK49511.1"/>
    </source>
</evidence>
<dbReference type="AlphaFoldDB" id="A0A450YSR8"/>
<dbReference type="EMBL" id="CAADFU010000184">
    <property type="protein sequence ID" value="VFK49511.1"/>
    <property type="molecule type" value="Genomic_DNA"/>
</dbReference>
<reference evidence="1" key="1">
    <citation type="submission" date="2019-02" db="EMBL/GenBank/DDBJ databases">
        <authorList>
            <person name="Gruber-Vodicka R. H."/>
            <person name="Seah K. B. B."/>
        </authorList>
    </citation>
    <scope>NUCLEOTIDE SEQUENCE</scope>
    <source>
        <strain evidence="2">BECK_S1320</strain>
        <strain evidence="1">BECK_S1321</strain>
    </source>
</reference>
<gene>
    <name evidence="2" type="ORF">BECKSD772E_GA0070983_11846</name>
    <name evidence="1" type="ORF">BECKSD772F_GA0070984_11846</name>
</gene>
<dbReference type="SUPFAM" id="SSF103642">
    <property type="entry name" value="Sec-C motif"/>
    <property type="match status" value="1"/>
</dbReference>
<accession>A0A450YSR8</accession>